<gene>
    <name evidence="2" type="ORF">P168DRAFT_300191</name>
</gene>
<feature type="domain" description="Heterokaryon incompatibility" evidence="1">
    <location>
        <begin position="22"/>
        <end position="95"/>
    </location>
</feature>
<dbReference type="GeneID" id="36545920"/>
<dbReference type="AlphaFoldDB" id="A0A2I1CQW6"/>
<organism evidence="2 3">
    <name type="scientific">Aspergillus campestris (strain IBT 28561)</name>
    <dbReference type="NCBI Taxonomy" id="1392248"/>
    <lineage>
        <taxon>Eukaryota</taxon>
        <taxon>Fungi</taxon>
        <taxon>Dikarya</taxon>
        <taxon>Ascomycota</taxon>
        <taxon>Pezizomycotina</taxon>
        <taxon>Eurotiomycetes</taxon>
        <taxon>Eurotiomycetidae</taxon>
        <taxon>Eurotiales</taxon>
        <taxon>Aspergillaceae</taxon>
        <taxon>Aspergillus</taxon>
        <taxon>Aspergillus subgen. Circumdati</taxon>
    </lineage>
</organism>
<dbReference type="InterPro" id="IPR010730">
    <property type="entry name" value="HET"/>
</dbReference>
<reference evidence="2" key="1">
    <citation type="submission" date="2016-12" db="EMBL/GenBank/DDBJ databases">
        <title>The genomes of Aspergillus section Nigri reveals drivers in fungal speciation.</title>
        <authorList>
            <consortium name="DOE Joint Genome Institute"/>
            <person name="Vesth T.C."/>
            <person name="Nybo J."/>
            <person name="Theobald S."/>
            <person name="Brandl J."/>
            <person name="Frisvad J.C."/>
            <person name="Nielsen K.F."/>
            <person name="Lyhne E.K."/>
            <person name="Kogle M.E."/>
            <person name="Kuo A."/>
            <person name="Riley R."/>
            <person name="Clum A."/>
            <person name="Nolan M."/>
            <person name="Lipzen A."/>
            <person name="Salamov A."/>
            <person name="Henrissat B."/>
            <person name="Wiebenga A."/>
            <person name="De vries R.P."/>
            <person name="Grigoriev I.V."/>
            <person name="Mortensen U.H."/>
            <person name="Andersen M.R."/>
            <person name="Baker S.E."/>
        </authorList>
    </citation>
    <scope>NUCLEOTIDE SEQUENCE</scope>
    <source>
        <strain evidence="2">IBT 28561</strain>
    </source>
</reference>
<dbReference type="PANTHER" id="PTHR10622:SF10">
    <property type="entry name" value="HET DOMAIN-CONTAINING PROTEIN"/>
    <property type="match status" value="1"/>
</dbReference>
<proteinExistence type="predicted"/>
<dbReference type="Pfam" id="PF06985">
    <property type="entry name" value="HET"/>
    <property type="match status" value="1"/>
</dbReference>
<evidence type="ECO:0000313" key="3">
    <source>
        <dbReference type="Proteomes" id="UP000234254"/>
    </source>
</evidence>
<dbReference type="OrthoDB" id="674604at2759"/>
<dbReference type="VEuPathDB" id="FungiDB:P168DRAFT_300191"/>
<dbReference type="PANTHER" id="PTHR10622">
    <property type="entry name" value="HET DOMAIN-CONTAINING PROTEIN"/>
    <property type="match status" value="1"/>
</dbReference>
<accession>A0A2I1CQW6</accession>
<dbReference type="Proteomes" id="UP000234254">
    <property type="component" value="Unassembled WGS sequence"/>
</dbReference>
<protein>
    <submittedName>
        <fullName evidence="2">HET-domain-containing protein</fullName>
    </submittedName>
</protein>
<evidence type="ECO:0000313" key="2">
    <source>
        <dbReference type="EMBL" id="PKY00018.1"/>
    </source>
</evidence>
<dbReference type="RefSeq" id="XP_024688612.1">
    <property type="nucleotide sequence ID" value="XM_024838396.1"/>
</dbReference>
<keyword evidence="3" id="KW-1185">Reference proteome</keyword>
<comment type="caution">
    <text evidence="2">The sequence shown here is derived from an EMBL/GenBank/DDBJ whole genome shotgun (WGS) entry which is preliminary data.</text>
</comment>
<name>A0A2I1CQW6_ASPC2</name>
<evidence type="ECO:0000259" key="1">
    <source>
        <dbReference type="Pfam" id="PF06985"/>
    </source>
</evidence>
<dbReference type="EMBL" id="MSFM01000016">
    <property type="protein sequence ID" value="PKY00018.1"/>
    <property type="molecule type" value="Genomic_DNA"/>
</dbReference>
<sequence length="255" mass="28826">MRLLNVYTLKLEEFLISATPEYAILSHTWGDDEVRFRKIAYSCTQAAKDALGYVWIDTCCIDKTNSTELSEAINSMYKFYSGATKCYVYLADDQEPTRDFLGGAFANSRWWTRGWTLQELIAPKEVIFYGSTWRFLTTKHEMASVISAITGIDRPILEGARDTGLELDDVCVARKLSWAAKRQTSKIEDQAYCLLGLFKVNMSLLYGEGAAAFTRFQAELMKQSNDTSLFAWEGDIGTRDEAQGPSSQLQTRQTV</sequence>